<evidence type="ECO:0008006" key="12">
    <source>
        <dbReference type="Google" id="ProtNLM"/>
    </source>
</evidence>
<dbReference type="PANTHER" id="PTHR33562">
    <property type="entry name" value="ATILLA, ISOFORM B-RELATED-RELATED"/>
    <property type="match status" value="1"/>
</dbReference>
<keyword evidence="8" id="KW-0449">Lipoprotein</keyword>
<dbReference type="GO" id="GO:0030431">
    <property type="term" value="P:sleep"/>
    <property type="evidence" value="ECO:0007669"/>
    <property type="project" value="InterPro"/>
</dbReference>
<keyword evidence="5" id="KW-1133">Transmembrane helix</keyword>
<evidence type="ECO:0000256" key="2">
    <source>
        <dbReference type="ARBA" id="ARBA00022622"/>
    </source>
</evidence>
<evidence type="ECO:0000313" key="11">
    <source>
        <dbReference type="Proteomes" id="UP001153712"/>
    </source>
</evidence>
<name>A0A9N9TGN0_PHYSR</name>
<keyword evidence="4" id="KW-0732">Signal</keyword>
<protein>
    <recommendedName>
        <fullName evidence="12">Protein sleepless</fullName>
    </recommendedName>
</protein>
<evidence type="ECO:0000256" key="7">
    <source>
        <dbReference type="ARBA" id="ARBA00023180"/>
    </source>
</evidence>
<evidence type="ECO:0000256" key="4">
    <source>
        <dbReference type="ARBA" id="ARBA00022729"/>
    </source>
</evidence>
<feature type="region of interest" description="Disordered" evidence="9">
    <location>
        <begin position="37"/>
        <end position="73"/>
    </location>
</feature>
<evidence type="ECO:0000256" key="5">
    <source>
        <dbReference type="ARBA" id="ARBA00022989"/>
    </source>
</evidence>
<organism evidence="10 11">
    <name type="scientific">Phyllotreta striolata</name>
    <name type="common">Striped flea beetle</name>
    <name type="synonym">Crioceris striolata</name>
    <dbReference type="NCBI Taxonomy" id="444603"/>
    <lineage>
        <taxon>Eukaryota</taxon>
        <taxon>Metazoa</taxon>
        <taxon>Ecdysozoa</taxon>
        <taxon>Arthropoda</taxon>
        <taxon>Hexapoda</taxon>
        <taxon>Insecta</taxon>
        <taxon>Pterygota</taxon>
        <taxon>Neoptera</taxon>
        <taxon>Endopterygota</taxon>
        <taxon>Coleoptera</taxon>
        <taxon>Polyphaga</taxon>
        <taxon>Cucujiformia</taxon>
        <taxon>Chrysomeloidea</taxon>
        <taxon>Chrysomelidae</taxon>
        <taxon>Galerucinae</taxon>
        <taxon>Alticini</taxon>
        <taxon>Phyllotreta</taxon>
    </lineage>
</organism>
<dbReference type="Pfam" id="PF17064">
    <property type="entry name" value="QVR"/>
    <property type="match status" value="1"/>
</dbReference>
<gene>
    <name evidence="10" type="ORF">PHYEVI_LOCUS2013</name>
</gene>
<dbReference type="EMBL" id="OU900104">
    <property type="protein sequence ID" value="CAG9855565.1"/>
    <property type="molecule type" value="Genomic_DNA"/>
</dbReference>
<keyword evidence="6" id="KW-0472">Membrane</keyword>
<evidence type="ECO:0000256" key="9">
    <source>
        <dbReference type="SAM" id="MobiDB-lite"/>
    </source>
</evidence>
<dbReference type="AlphaFoldDB" id="A0A9N9TGN0"/>
<dbReference type="SUPFAM" id="SSF57302">
    <property type="entry name" value="Snake toxin-like"/>
    <property type="match status" value="1"/>
</dbReference>
<keyword evidence="3" id="KW-0812">Transmembrane</keyword>
<dbReference type="Proteomes" id="UP001153712">
    <property type="component" value="Chromosome 11"/>
</dbReference>
<evidence type="ECO:0000256" key="3">
    <source>
        <dbReference type="ARBA" id="ARBA00022692"/>
    </source>
</evidence>
<sequence>MSPRITPLNISRRIPAGTAIDPTPAVDDVAAPSERAARGVNDVTAPLFTPPPVSTPVERPGEAATTRSRSRCPARDGRGRVFFVPVDKLYELQSGGEAQQYEYAYPNQDNNLLYNRMEHEITRPGDVLQCYDCNSEYDPRCGDPFNPYTIGIVNCTDRNTPEHLIDPVDPNRKLEPKLCRKIVQKVQGKIRVIRSCGYIEDRHDDKKCFKRTGTKDVEVHFCSCTKSLCNAGDRTNGPLRILVLLFVGFANMAARWA</sequence>
<dbReference type="InterPro" id="IPR045860">
    <property type="entry name" value="Snake_toxin-like_sf"/>
</dbReference>
<dbReference type="GO" id="GO:0098552">
    <property type="term" value="C:side of membrane"/>
    <property type="evidence" value="ECO:0007669"/>
    <property type="project" value="UniProtKB-KW"/>
</dbReference>
<dbReference type="InterPro" id="IPR031424">
    <property type="entry name" value="QVR-like"/>
</dbReference>
<evidence type="ECO:0000313" key="10">
    <source>
        <dbReference type="EMBL" id="CAG9855565.1"/>
    </source>
</evidence>
<dbReference type="PANTHER" id="PTHR33562:SF17">
    <property type="entry name" value="PROTEIN QUIVER"/>
    <property type="match status" value="1"/>
</dbReference>
<evidence type="ECO:0000256" key="1">
    <source>
        <dbReference type="ARBA" id="ARBA00004589"/>
    </source>
</evidence>
<accession>A0A9N9TGN0</accession>
<keyword evidence="7" id="KW-0325">Glycoprotein</keyword>
<keyword evidence="11" id="KW-1185">Reference proteome</keyword>
<reference evidence="10" key="1">
    <citation type="submission" date="2022-01" db="EMBL/GenBank/DDBJ databases">
        <authorList>
            <person name="King R."/>
        </authorList>
    </citation>
    <scope>NUCLEOTIDE SEQUENCE</scope>
</reference>
<dbReference type="InterPro" id="IPR050975">
    <property type="entry name" value="Sleep_regulator"/>
</dbReference>
<evidence type="ECO:0000256" key="8">
    <source>
        <dbReference type="ARBA" id="ARBA00023288"/>
    </source>
</evidence>
<dbReference type="GO" id="GO:0032222">
    <property type="term" value="P:regulation of synaptic transmission, cholinergic"/>
    <property type="evidence" value="ECO:0007669"/>
    <property type="project" value="InterPro"/>
</dbReference>
<comment type="subcellular location">
    <subcellularLocation>
        <location evidence="1">Membrane</location>
        <topology evidence="1">Lipid-anchor</topology>
        <topology evidence="1">GPI-anchor</topology>
    </subcellularLocation>
</comment>
<dbReference type="OrthoDB" id="6083863at2759"/>
<proteinExistence type="predicted"/>
<keyword evidence="2" id="KW-0336">GPI-anchor</keyword>
<evidence type="ECO:0000256" key="6">
    <source>
        <dbReference type="ARBA" id="ARBA00023136"/>
    </source>
</evidence>